<keyword evidence="2" id="KW-0539">Nucleus</keyword>
<evidence type="ECO:0000256" key="2">
    <source>
        <dbReference type="RuleBase" id="RU369002"/>
    </source>
</evidence>
<dbReference type="FunFam" id="3.10.450.50:FF:000005">
    <property type="entry name" value="Nuclear transport factor 2"/>
    <property type="match status" value="1"/>
</dbReference>
<comment type="function">
    <text evidence="2">Has a role in nuclear-cytoplasmic transport of proteins and mRNAs.</text>
</comment>
<keyword evidence="2" id="KW-0813">Transport</keyword>
<gene>
    <name evidence="5" type="primary">LOC106157832</name>
</gene>
<dbReference type="GO" id="GO:0005635">
    <property type="term" value="C:nuclear envelope"/>
    <property type="evidence" value="ECO:0007669"/>
    <property type="project" value="UniProtKB-ARBA"/>
</dbReference>
<keyword evidence="2" id="KW-0653">Protein transport</keyword>
<dbReference type="SUPFAM" id="SSF54427">
    <property type="entry name" value="NTF2-like"/>
    <property type="match status" value="1"/>
</dbReference>
<sequence>MENTFEKIGASFTNTYFNMFDTSRESVGQFYLPNAMLTFEGDQVQGPEAIVAKFKSLTFQKVQHVITTTDTQPTTEGGVIILVVGQLKTDDDPPNAFIRTFCLKPVNGSFAVFHDIFRLGLHNL</sequence>
<keyword evidence="4" id="KW-1185">Reference proteome</keyword>
<dbReference type="PROSITE" id="PS50177">
    <property type="entry name" value="NTF2_DOMAIN"/>
    <property type="match status" value="1"/>
</dbReference>
<dbReference type="FunCoup" id="A0A1S3HSP4">
    <property type="interactions" value="2691"/>
</dbReference>
<dbReference type="GO" id="GO:0051028">
    <property type="term" value="P:mRNA transport"/>
    <property type="evidence" value="ECO:0007669"/>
    <property type="project" value="UniProtKB-UniRule"/>
</dbReference>
<dbReference type="AlphaFoldDB" id="A0A1S3HSP4"/>
<dbReference type="InterPro" id="IPR018222">
    <property type="entry name" value="Nuclear_transport_factor_2_euk"/>
</dbReference>
<dbReference type="RefSeq" id="XP_013389048.1">
    <property type="nucleotide sequence ID" value="XM_013533594.1"/>
</dbReference>
<dbReference type="Proteomes" id="UP000085678">
    <property type="component" value="Unplaced"/>
</dbReference>
<evidence type="ECO:0000259" key="3">
    <source>
        <dbReference type="PROSITE" id="PS50177"/>
    </source>
</evidence>
<organism evidence="4 5">
    <name type="scientific">Lingula anatina</name>
    <name type="common">Brachiopod</name>
    <name type="synonym">Lingula unguis</name>
    <dbReference type="NCBI Taxonomy" id="7574"/>
    <lineage>
        <taxon>Eukaryota</taxon>
        <taxon>Metazoa</taxon>
        <taxon>Spiralia</taxon>
        <taxon>Lophotrochozoa</taxon>
        <taxon>Brachiopoda</taxon>
        <taxon>Linguliformea</taxon>
        <taxon>Lingulata</taxon>
        <taxon>Lingulida</taxon>
        <taxon>Linguloidea</taxon>
        <taxon>Lingulidae</taxon>
        <taxon>Lingula</taxon>
    </lineage>
</organism>
<dbReference type="Pfam" id="PF02136">
    <property type="entry name" value="NTF2"/>
    <property type="match status" value="1"/>
</dbReference>
<evidence type="ECO:0000256" key="1">
    <source>
        <dbReference type="ARBA" id="ARBA00022490"/>
    </source>
</evidence>
<dbReference type="Gene3D" id="3.10.450.50">
    <property type="match status" value="1"/>
</dbReference>
<comment type="subcellular location">
    <subcellularLocation>
        <location evidence="2">Cytoplasm</location>
    </subcellularLocation>
    <subcellularLocation>
        <location evidence="2">Nucleus</location>
    </subcellularLocation>
</comment>
<dbReference type="OMA" id="QFVEYYY"/>
<dbReference type="InParanoid" id="A0A1S3HSP4"/>
<keyword evidence="1 2" id="KW-0963">Cytoplasm</keyword>
<dbReference type="GeneID" id="106157832"/>
<dbReference type="KEGG" id="lak:106157832"/>
<dbReference type="InterPro" id="IPR045875">
    <property type="entry name" value="NTF2"/>
</dbReference>
<protein>
    <recommendedName>
        <fullName evidence="2">Nuclear transport factor 2</fullName>
        <shortName evidence="2">NTF-2</shortName>
    </recommendedName>
</protein>
<feature type="domain" description="NTF2" evidence="3">
    <location>
        <begin position="8"/>
        <end position="119"/>
    </location>
</feature>
<dbReference type="InterPro" id="IPR002075">
    <property type="entry name" value="NTF2_dom"/>
</dbReference>
<dbReference type="GO" id="GO:0005737">
    <property type="term" value="C:cytoplasm"/>
    <property type="evidence" value="ECO:0007669"/>
    <property type="project" value="UniProtKB-SubCell"/>
</dbReference>
<dbReference type="InterPro" id="IPR032710">
    <property type="entry name" value="NTF2-like_dom_sf"/>
</dbReference>
<evidence type="ECO:0000313" key="5">
    <source>
        <dbReference type="RefSeq" id="XP_013389048.1"/>
    </source>
</evidence>
<accession>A0A1S3HSP4</accession>
<name>A0A1S3HSP4_LINAN</name>
<dbReference type="PANTHER" id="PTHR12612">
    <property type="entry name" value="NUCLEAR TRANSPORT FACTOR 2"/>
    <property type="match status" value="1"/>
</dbReference>
<dbReference type="OrthoDB" id="6507044at2759"/>
<proteinExistence type="predicted"/>
<evidence type="ECO:0000313" key="4">
    <source>
        <dbReference type="Proteomes" id="UP000085678"/>
    </source>
</evidence>
<dbReference type="CDD" id="cd00780">
    <property type="entry name" value="NTF2"/>
    <property type="match status" value="1"/>
</dbReference>
<reference evidence="5" key="1">
    <citation type="submission" date="2025-08" db="UniProtKB">
        <authorList>
            <consortium name="RefSeq"/>
        </authorList>
    </citation>
    <scope>IDENTIFICATION</scope>
    <source>
        <tissue evidence="5">Gonads</tissue>
    </source>
</reference>
<dbReference type="STRING" id="7574.A0A1S3HSP4"/>
<dbReference type="GO" id="GO:0006606">
    <property type="term" value="P:protein import into nucleus"/>
    <property type="evidence" value="ECO:0007669"/>
    <property type="project" value="UniProtKB-ARBA"/>
</dbReference>